<gene>
    <name evidence="8" type="ORF">GQF03_10530</name>
</gene>
<keyword evidence="9" id="KW-1185">Reference proteome</keyword>
<keyword evidence="2 6" id="KW-0349">Heme</keyword>
<dbReference type="InterPro" id="IPR009056">
    <property type="entry name" value="Cyt_c-like_dom"/>
</dbReference>
<dbReference type="RefSeq" id="WP_161339229.1">
    <property type="nucleotide sequence ID" value="NZ_JBHSDG010000004.1"/>
</dbReference>
<keyword evidence="1" id="KW-0813">Transport</keyword>
<dbReference type="Gene3D" id="1.10.760.10">
    <property type="entry name" value="Cytochrome c-like domain"/>
    <property type="match status" value="1"/>
</dbReference>
<evidence type="ECO:0000259" key="7">
    <source>
        <dbReference type="PROSITE" id="PS51007"/>
    </source>
</evidence>
<feature type="domain" description="Cytochrome c" evidence="7">
    <location>
        <begin position="22"/>
        <end position="125"/>
    </location>
</feature>
<evidence type="ECO:0000256" key="6">
    <source>
        <dbReference type="PROSITE-ProRule" id="PRU00433"/>
    </source>
</evidence>
<evidence type="ECO:0000256" key="2">
    <source>
        <dbReference type="ARBA" id="ARBA00022617"/>
    </source>
</evidence>
<dbReference type="GO" id="GO:0020037">
    <property type="term" value="F:heme binding"/>
    <property type="evidence" value="ECO:0007669"/>
    <property type="project" value="InterPro"/>
</dbReference>
<sequence length="126" mass="13586">MKPFTGGIALVVFCGVVSGAIAEDVSGREAFAPCRACHSMERNAGVMAGPSLSGLIGRAVGGDPEFQYSPVLRKAKDEGQIWTIRRLEEFLADPEGMFPGMWMSYPGIRDEEERAALTRYIVSAGD</sequence>
<proteinExistence type="predicted"/>
<keyword evidence="3 6" id="KW-0479">Metal-binding</keyword>
<reference evidence="8 9" key="1">
    <citation type="journal article" date="2014" name="Int. J. Syst. Evol. Microbiol.">
        <title>Sneathiella chungangensis sp. nov., isolated from a marine sand, and emended description of the genus Sneathiella.</title>
        <authorList>
            <person name="Siamphan C."/>
            <person name="Kim H."/>
            <person name="Lee J.S."/>
            <person name="Kim W."/>
        </authorList>
    </citation>
    <scope>NUCLEOTIDE SEQUENCE [LARGE SCALE GENOMIC DNA]</scope>
    <source>
        <strain evidence="8 9">KCTC 32476</strain>
    </source>
</reference>
<dbReference type="AlphaFoldDB" id="A0A845MHF6"/>
<accession>A0A845MHF6</accession>
<dbReference type="GO" id="GO:0046872">
    <property type="term" value="F:metal ion binding"/>
    <property type="evidence" value="ECO:0007669"/>
    <property type="project" value="UniProtKB-KW"/>
</dbReference>
<dbReference type="InterPro" id="IPR036909">
    <property type="entry name" value="Cyt_c-like_dom_sf"/>
</dbReference>
<dbReference type="SUPFAM" id="SSF46626">
    <property type="entry name" value="Cytochrome c"/>
    <property type="match status" value="1"/>
</dbReference>
<comment type="caution">
    <text evidence="8">The sequence shown here is derived from an EMBL/GenBank/DDBJ whole genome shotgun (WGS) entry which is preliminary data.</text>
</comment>
<dbReference type="EMBL" id="WTVA01000004">
    <property type="protein sequence ID" value="MZR22766.1"/>
    <property type="molecule type" value="Genomic_DNA"/>
</dbReference>
<dbReference type="InterPro" id="IPR002327">
    <property type="entry name" value="Cyt_c_1A/1B"/>
</dbReference>
<dbReference type="PROSITE" id="PS51007">
    <property type="entry name" value="CYTC"/>
    <property type="match status" value="1"/>
</dbReference>
<organism evidence="8 9">
    <name type="scientific">Sneathiella chungangensis</name>
    <dbReference type="NCBI Taxonomy" id="1418234"/>
    <lineage>
        <taxon>Bacteria</taxon>
        <taxon>Pseudomonadati</taxon>
        <taxon>Pseudomonadota</taxon>
        <taxon>Alphaproteobacteria</taxon>
        <taxon>Sneathiellales</taxon>
        <taxon>Sneathiellaceae</taxon>
        <taxon>Sneathiella</taxon>
    </lineage>
</organism>
<dbReference type="PANTHER" id="PTHR11961">
    <property type="entry name" value="CYTOCHROME C"/>
    <property type="match status" value="1"/>
</dbReference>
<dbReference type="GO" id="GO:0009055">
    <property type="term" value="F:electron transfer activity"/>
    <property type="evidence" value="ECO:0007669"/>
    <property type="project" value="InterPro"/>
</dbReference>
<evidence type="ECO:0000256" key="5">
    <source>
        <dbReference type="ARBA" id="ARBA00023004"/>
    </source>
</evidence>
<keyword evidence="4" id="KW-0249">Electron transport</keyword>
<evidence type="ECO:0000256" key="3">
    <source>
        <dbReference type="ARBA" id="ARBA00022723"/>
    </source>
</evidence>
<dbReference type="OrthoDB" id="9805828at2"/>
<name>A0A845MHF6_9PROT</name>
<dbReference type="PRINTS" id="PR00604">
    <property type="entry name" value="CYTCHRMECIAB"/>
</dbReference>
<protein>
    <submittedName>
        <fullName evidence="8">C-type cytochrome</fullName>
    </submittedName>
</protein>
<evidence type="ECO:0000313" key="9">
    <source>
        <dbReference type="Proteomes" id="UP000445696"/>
    </source>
</evidence>
<evidence type="ECO:0000313" key="8">
    <source>
        <dbReference type="EMBL" id="MZR22766.1"/>
    </source>
</evidence>
<evidence type="ECO:0000256" key="1">
    <source>
        <dbReference type="ARBA" id="ARBA00022448"/>
    </source>
</evidence>
<dbReference type="Proteomes" id="UP000445696">
    <property type="component" value="Unassembled WGS sequence"/>
</dbReference>
<evidence type="ECO:0000256" key="4">
    <source>
        <dbReference type="ARBA" id="ARBA00022982"/>
    </source>
</evidence>
<keyword evidence="5 6" id="KW-0408">Iron</keyword>